<protein>
    <submittedName>
        <fullName evidence="7">Class I SAM-dependent methyltransferase family protein</fullName>
    </submittedName>
</protein>
<dbReference type="CDD" id="cd02440">
    <property type="entry name" value="AdoMet_MTases"/>
    <property type="match status" value="1"/>
</dbReference>
<proteinExistence type="predicted"/>
<keyword evidence="2 7" id="KW-0489">Methyltransferase</keyword>
<dbReference type="InterPro" id="IPR030382">
    <property type="entry name" value="MeTrfase_TRM5/TYW2"/>
</dbReference>
<dbReference type="PANTHER" id="PTHR23245:SF36">
    <property type="entry name" value="TRNA (GUANINE(37)-N1)-METHYLTRANSFERASE"/>
    <property type="match status" value="1"/>
</dbReference>
<dbReference type="InterPro" id="IPR029063">
    <property type="entry name" value="SAM-dependent_MTases_sf"/>
</dbReference>
<keyword evidence="4" id="KW-0949">S-adenosyl-L-methionine</keyword>
<dbReference type="InterPro" id="IPR056743">
    <property type="entry name" value="TRM5-TYW2-like_MTfase"/>
</dbReference>
<comment type="caution">
    <text evidence="7">The sequence shown here is derived from an EMBL/GenBank/DDBJ whole genome shotgun (WGS) entry which is preliminary data.</text>
</comment>
<dbReference type="GO" id="GO:0008175">
    <property type="term" value="F:tRNA methyltransferase activity"/>
    <property type="evidence" value="ECO:0007669"/>
    <property type="project" value="TreeGrafter"/>
</dbReference>
<dbReference type="EMBL" id="DQVR01000086">
    <property type="protein sequence ID" value="HIQ24183.1"/>
    <property type="molecule type" value="Genomic_DNA"/>
</dbReference>
<accession>A0A833EBE8</accession>
<keyword evidence="1" id="KW-0963">Cytoplasm</keyword>
<reference evidence="7" key="1">
    <citation type="journal article" date="2020" name="ISME J.">
        <title>Gammaproteobacteria mediating utilization of methyl-, sulfur- and petroleum organic compounds in deep ocean hydrothermal plumes.</title>
        <authorList>
            <person name="Zhou Z."/>
            <person name="Liu Y."/>
            <person name="Pan J."/>
            <person name="Cron B.R."/>
            <person name="Toner B.M."/>
            <person name="Anantharaman K."/>
            <person name="Breier J.A."/>
            <person name="Dick G.J."/>
            <person name="Li M."/>
        </authorList>
    </citation>
    <scope>NUCLEOTIDE SEQUENCE</scope>
    <source>
        <strain evidence="7">SZUA-1523</strain>
    </source>
</reference>
<dbReference type="Proteomes" id="UP000600071">
    <property type="component" value="Unassembled WGS sequence"/>
</dbReference>
<dbReference type="PANTHER" id="PTHR23245">
    <property type="entry name" value="TRNA METHYLTRANSFERASE"/>
    <property type="match status" value="1"/>
</dbReference>
<evidence type="ECO:0000256" key="5">
    <source>
        <dbReference type="ARBA" id="ARBA00022694"/>
    </source>
</evidence>
<gene>
    <name evidence="7" type="ORF">EYH50_03955</name>
</gene>
<dbReference type="SUPFAM" id="SSF53335">
    <property type="entry name" value="S-adenosyl-L-methionine-dependent methyltransferases"/>
    <property type="match status" value="1"/>
</dbReference>
<evidence type="ECO:0000313" key="7">
    <source>
        <dbReference type="EMBL" id="HIQ24183.1"/>
    </source>
</evidence>
<dbReference type="PROSITE" id="PS51684">
    <property type="entry name" value="SAM_MT_TRM5_TYW2"/>
    <property type="match status" value="1"/>
</dbReference>
<dbReference type="AlphaFoldDB" id="A0A833EBE8"/>
<dbReference type="Gene3D" id="3.30.300.110">
    <property type="entry name" value="Met-10+ protein-like domains"/>
    <property type="match status" value="1"/>
</dbReference>
<dbReference type="GO" id="GO:0005737">
    <property type="term" value="C:cytoplasm"/>
    <property type="evidence" value="ECO:0007669"/>
    <property type="project" value="TreeGrafter"/>
</dbReference>
<dbReference type="Gene3D" id="3.40.50.150">
    <property type="entry name" value="Vaccinia Virus protein VP39"/>
    <property type="match status" value="1"/>
</dbReference>
<dbReference type="Pfam" id="PF02475">
    <property type="entry name" value="TRM5-TYW2_MTfase"/>
    <property type="match status" value="1"/>
</dbReference>
<dbReference type="GO" id="GO:0002939">
    <property type="term" value="P:tRNA N1-guanine methylation"/>
    <property type="evidence" value="ECO:0007669"/>
    <property type="project" value="TreeGrafter"/>
</dbReference>
<evidence type="ECO:0000259" key="6">
    <source>
        <dbReference type="PROSITE" id="PS51684"/>
    </source>
</evidence>
<keyword evidence="3 7" id="KW-0808">Transferase</keyword>
<evidence type="ECO:0000256" key="1">
    <source>
        <dbReference type="ARBA" id="ARBA00022490"/>
    </source>
</evidence>
<dbReference type="Pfam" id="PF25133">
    <property type="entry name" value="TYW2_N_2"/>
    <property type="match status" value="1"/>
</dbReference>
<sequence length="285" mass="32672">MAKRRLLREIAAEVYGPEKADRFWKRIEIIGDIAVIRKPFGVNIDELRPLAEALLRRLPYVRSVWVASSPVEGEYRLRSYTHLAGEKRSWTIYREYGCSFKIDITRVYISPRLSYEHQRIARLVKPGETVINMYAGAGLFSIIIARHSKPAKLYSIDINPEAYKMMVENVRLNKLEGIVVPILGDAAEVVEKQLQSTADRILMPLPELALEHLPYALKGLRGRGWLHVYLHVFTEKSVDPKRKAVEILANRLDGLGVRYRVELSRVVRTVGPRRSQVVVDVHVEP</sequence>
<organism evidence="7 8">
    <name type="scientific">Pyrodictium delaneyi</name>
    <dbReference type="NCBI Taxonomy" id="1273541"/>
    <lineage>
        <taxon>Archaea</taxon>
        <taxon>Thermoproteota</taxon>
        <taxon>Thermoprotei</taxon>
        <taxon>Desulfurococcales</taxon>
        <taxon>Pyrodictiaceae</taxon>
        <taxon>Pyrodictium</taxon>
    </lineage>
</organism>
<evidence type="ECO:0000313" key="8">
    <source>
        <dbReference type="Proteomes" id="UP000600071"/>
    </source>
</evidence>
<evidence type="ECO:0000256" key="3">
    <source>
        <dbReference type="ARBA" id="ARBA00022679"/>
    </source>
</evidence>
<evidence type="ECO:0000256" key="4">
    <source>
        <dbReference type="ARBA" id="ARBA00022691"/>
    </source>
</evidence>
<keyword evidence="5" id="KW-0819">tRNA processing</keyword>
<name>A0A833EBE8_9CREN</name>
<feature type="domain" description="SAM-dependent methyltransferase TRM5/TYW2-type" evidence="6">
    <location>
        <begin position="27"/>
        <end position="285"/>
    </location>
</feature>
<evidence type="ECO:0000256" key="2">
    <source>
        <dbReference type="ARBA" id="ARBA00022603"/>
    </source>
</evidence>
<dbReference type="InterPro" id="IPR056744">
    <property type="entry name" value="TRM5/TYW2-like_N"/>
</dbReference>